<accession>A0A9R1XQ12</accession>
<comment type="caution">
    <text evidence="2">The sequence shown here is derived from an EMBL/GenBank/DDBJ whole genome shotgun (WGS) entry which is preliminary data.</text>
</comment>
<organism evidence="2 3">
    <name type="scientific">Lactuca sativa</name>
    <name type="common">Garden lettuce</name>
    <dbReference type="NCBI Taxonomy" id="4236"/>
    <lineage>
        <taxon>Eukaryota</taxon>
        <taxon>Viridiplantae</taxon>
        <taxon>Streptophyta</taxon>
        <taxon>Embryophyta</taxon>
        <taxon>Tracheophyta</taxon>
        <taxon>Spermatophyta</taxon>
        <taxon>Magnoliopsida</taxon>
        <taxon>eudicotyledons</taxon>
        <taxon>Gunneridae</taxon>
        <taxon>Pentapetalae</taxon>
        <taxon>asterids</taxon>
        <taxon>campanulids</taxon>
        <taxon>Asterales</taxon>
        <taxon>Asteraceae</taxon>
        <taxon>Cichorioideae</taxon>
        <taxon>Cichorieae</taxon>
        <taxon>Lactucinae</taxon>
        <taxon>Lactuca</taxon>
    </lineage>
</organism>
<reference evidence="2 3" key="1">
    <citation type="journal article" date="2017" name="Nat. Commun.">
        <title>Genome assembly with in vitro proximity ligation data and whole-genome triplication in lettuce.</title>
        <authorList>
            <person name="Reyes-Chin-Wo S."/>
            <person name="Wang Z."/>
            <person name="Yang X."/>
            <person name="Kozik A."/>
            <person name="Arikit S."/>
            <person name="Song C."/>
            <person name="Xia L."/>
            <person name="Froenicke L."/>
            <person name="Lavelle D.O."/>
            <person name="Truco M.J."/>
            <person name="Xia R."/>
            <person name="Zhu S."/>
            <person name="Xu C."/>
            <person name="Xu H."/>
            <person name="Xu X."/>
            <person name="Cox K."/>
            <person name="Korf I."/>
            <person name="Meyers B.C."/>
            <person name="Michelmore R.W."/>
        </authorList>
    </citation>
    <scope>NUCLEOTIDE SEQUENCE [LARGE SCALE GENOMIC DNA]</scope>
    <source>
        <strain evidence="3">cv. Salinas</strain>
        <tissue evidence="2">Seedlings</tissue>
    </source>
</reference>
<dbReference type="Proteomes" id="UP000235145">
    <property type="component" value="Unassembled WGS sequence"/>
</dbReference>
<proteinExistence type="predicted"/>
<dbReference type="Gramene" id="rna-gnl|WGS:NBSK|LSAT_3X129601_mrna">
    <property type="protein sequence ID" value="cds-PLY63507.1"/>
    <property type="gene ID" value="gene-LSAT_3X129601"/>
</dbReference>
<keyword evidence="3" id="KW-1185">Reference proteome</keyword>
<dbReference type="Pfam" id="PF04749">
    <property type="entry name" value="PLAC8"/>
    <property type="match status" value="1"/>
</dbReference>
<feature type="compositionally biased region" description="Basic and acidic residues" evidence="1">
    <location>
        <begin position="204"/>
        <end position="218"/>
    </location>
</feature>
<dbReference type="NCBIfam" id="TIGR01571">
    <property type="entry name" value="A_thal_Cys_rich"/>
    <property type="match status" value="1"/>
</dbReference>
<dbReference type="AlphaFoldDB" id="A0A9R1XQ12"/>
<dbReference type="OrthoDB" id="1045822at2759"/>
<evidence type="ECO:0000313" key="2">
    <source>
        <dbReference type="EMBL" id="KAJ0217654.1"/>
    </source>
</evidence>
<name>A0A9R1XQ12_LACSA</name>
<feature type="compositionally biased region" description="Low complexity" evidence="1">
    <location>
        <begin position="219"/>
        <end position="231"/>
    </location>
</feature>
<dbReference type="PANTHER" id="PTHR15907">
    <property type="entry name" value="DUF614 FAMILY PROTEIN-RELATED"/>
    <property type="match status" value="1"/>
</dbReference>
<evidence type="ECO:0000256" key="1">
    <source>
        <dbReference type="SAM" id="MobiDB-lite"/>
    </source>
</evidence>
<dbReference type="InterPro" id="IPR006461">
    <property type="entry name" value="PLAC_motif_containing"/>
</dbReference>
<feature type="region of interest" description="Disordered" evidence="1">
    <location>
        <begin position="200"/>
        <end position="247"/>
    </location>
</feature>
<evidence type="ECO:0000313" key="3">
    <source>
        <dbReference type="Proteomes" id="UP000235145"/>
    </source>
</evidence>
<protein>
    <recommendedName>
        <fullName evidence="4">Cell number regulator 6</fullName>
    </recommendedName>
</protein>
<gene>
    <name evidence="2" type="ORF">LSAT_V11C300153150</name>
</gene>
<evidence type="ECO:0008006" key="4">
    <source>
        <dbReference type="Google" id="ProtNLM"/>
    </source>
</evidence>
<dbReference type="EMBL" id="NBSK02000003">
    <property type="protein sequence ID" value="KAJ0217654.1"/>
    <property type="molecule type" value="Genomic_DNA"/>
</dbReference>
<sequence length="247" mass="27365">MGEKSYVKLTKEQEASLQDVTPGELNQPIDIHELQARRCPECGQALPSTYEPPADEDWSTGIFSCADDSESCVTGLFCPCMLFGRNVESLNEEIPANNACMCHALCVEGGMVLATVIALVPGIDPSTSCLITEGLLFAWWMCGIYTGMARQSLQRKYHLRDSPCDPCGVHCCLHWCALCQEHREMKLHLAENVEETLMSPPRIQEMKTIQEENTKDVESASSSSSYSSSTRQESEDSKNTELQVVES</sequence>